<organism evidence="1 2">
    <name type="scientific">Eumeta variegata</name>
    <name type="common">Bagworm moth</name>
    <name type="synonym">Eumeta japonica</name>
    <dbReference type="NCBI Taxonomy" id="151549"/>
    <lineage>
        <taxon>Eukaryota</taxon>
        <taxon>Metazoa</taxon>
        <taxon>Ecdysozoa</taxon>
        <taxon>Arthropoda</taxon>
        <taxon>Hexapoda</taxon>
        <taxon>Insecta</taxon>
        <taxon>Pterygota</taxon>
        <taxon>Neoptera</taxon>
        <taxon>Endopterygota</taxon>
        <taxon>Lepidoptera</taxon>
        <taxon>Glossata</taxon>
        <taxon>Ditrysia</taxon>
        <taxon>Tineoidea</taxon>
        <taxon>Psychidae</taxon>
        <taxon>Oiketicinae</taxon>
        <taxon>Eumeta</taxon>
    </lineage>
</organism>
<reference evidence="1 2" key="1">
    <citation type="journal article" date="2019" name="Commun. Biol.">
        <title>The bagworm genome reveals a unique fibroin gene that provides high tensile strength.</title>
        <authorList>
            <person name="Kono N."/>
            <person name="Nakamura H."/>
            <person name="Ohtoshi R."/>
            <person name="Tomita M."/>
            <person name="Numata K."/>
            <person name="Arakawa K."/>
        </authorList>
    </citation>
    <scope>NUCLEOTIDE SEQUENCE [LARGE SCALE GENOMIC DNA]</scope>
</reference>
<comment type="caution">
    <text evidence="1">The sequence shown here is derived from an EMBL/GenBank/DDBJ whole genome shotgun (WGS) entry which is preliminary data.</text>
</comment>
<sequence length="227" mass="25414">MSDPMGCDVQFVVTTWNLSSSSSVLLTMWSTRVAVSKALKRGTWAAHITHPWEFASKHAIGKIPSSVMSDSELDLTADAGAAMLALRKPTEIRRAFDAVPKPKKSVPENGLPVWHRLGLEAKLPVPKMPIGKVVFSRGKIGENARLPESRRRSIVTLICTEEKKNKRLLKRNSCSGQSGPANMSPINYYQKRLAAVFGVRGRVQSYREFVTSRSEFSLRRRRNKEHL</sequence>
<accession>A0A4C1Z5V6</accession>
<protein>
    <submittedName>
        <fullName evidence="1">Uncharacterized protein</fullName>
    </submittedName>
</protein>
<dbReference type="EMBL" id="BGZK01001580">
    <property type="protein sequence ID" value="GBP82692.1"/>
    <property type="molecule type" value="Genomic_DNA"/>
</dbReference>
<dbReference type="AlphaFoldDB" id="A0A4C1Z5V6"/>
<gene>
    <name evidence="1" type="ORF">EVAR_62111_1</name>
</gene>
<dbReference type="Proteomes" id="UP000299102">
    <property type="component" value="Unassembled WGS sequence"/>
</dbReference>
<dbReference type="OrthoDB" id="8197715at2759"/>
<evidence type="ECO:0000313" key="2">
    <source>
        <dbReference type="Proteomes" id="UP000299102"/>
    </source>
</evidence>
<name>A0A4C1Z5V6_EUMVA</name>
<keyword evidence="2" id="KW-1185">Reference proteome</keyword>
<proteinExistence type="predicted"/>
<evidence type="ECO:0000313" key="1">
    <source>
        <dbReference type="EMBL" id="GBP82692.1"/>
    </source>
</evidence>